<evidence type="ECO:0000256" key="2">
    <source>
        <dbReference type="ARBA" id="ARBA00023043"/>
    </source>
</evidence>
<dbReference type="AlphaFoldDB" id="A0A1R1PKH9"/>
<proteinExistence type="predicted"/>
<name>A0A1R1PKH9_ZANCU</name>
<protein>
    <submittedName>
        <fullName evidence="5">Ankyrin repeat-containing protein</fullName>
    </submittedName>
</protein>
<dbReference type="PROSITE" id="PS50297">
    <property type="entry name" value="ANK_REP_REGION"/>
    <property type="match status" value="1"/>
</dbReference>
<dbReference type="Gene3D" id="1.25.40.20">
    <property type="entry name" value="Ankyrin repeat-containing domain"/>
    <property type="match status" value="1"/>
</dbReference>
<reference evidence="5" key="2">
    <citation type="submission" date="2017-01" db="EMBL/GenBank/DDBJ databases">
        <authorList>
            <person name="Mah S.A."/>
            <person name="Swanson W.J."/>
            <person name="Moy G.W."/>
            <person name="Vacquier V.D."/>
        </authorList>
    </citation>
    <scope>NUCLEOTIDE SEQUENCE [LARGE SCALE GENOMIC DNA]</scope>
    <source>
        <strain evidence="5">COL-18-3</strain>
    </source>
</reference>
<evidence type="ECO:0000313" key="6">
    <source>
        <dbReference type="EMBL" id="OMH82047.1"/>
    </source>
</evidence>
<dbReference type="OrthoDB" id="19174at2759"/>
<dbReference type="EMBL" id="LSSK01000893">
    <property type="protein sequence ID" value="OMH81465.1"/>
    <property type="molecule type" value="Genomic_DNA"/>
</dbReference>
<accession>A0A1R1PKH9</accession>
<dbReference type="InterPro" id="IPR051637">
    <property type="entry name" value="Ank_repeat_dom-contain_49"/>
</dbReference>
<dbReference type="PANTHER" id="PTHR24180">
    <property type="entry name" value="CYCLIN-DEPENDENT KINASE INHIBITOR 2C-RELATED"/>
    <property type="match status" value="1"/>
</dbReference>
<dbReference type="SUPFAM" id="SSF48403">
    <property type="entry name" value="Ankyrin repeat"/>
    <property type="match status" value="1"/>
</dbReference>
<reference evidence="7" key="1">
    <citation type="submission" date="2017-01" db="EMBL/GenBank/DDBJ databases">
        <authorList>
            <person name="Wang Y."/>
            <person name="White M."/>
            <person name="Kvist S."/>
            <person name="Moncalvo J.-M."/>
        </authorList>
    </citation>
    <scope>NUCLEOTIDE SEQUENCE [LARGE SCALE GENOMIC DNA]</scope>
    <source>
        <strain evidence="7">COL-18-3</strain>
    </source>
</reference>
<dbReference type="InterPro" id="IPR036770">
    <property type="entry name" value="Ankyrin_rpt-contain_sf"/>
</dbReference>
<dbReference type="PANTHER" id="PTHR24180:SF57">
    <property type="entry name" value="ANKYRIN REPEAT DOMAIN-CONTAINING PROTEIN 39"/>
    <property type="match status" value="1"/>
</dbReference>
<gene>
    <name evidence="6" type="ORF">AX774_g4481</name>
    <name evidence="5" type="ORF">AX774_g5082</name>
</gene>
<feature type="region of interest" description="Disordered" evidence="4">
    <location>
        <begin position="133"/>
        <end position="154"/>
    </location>
</feature>
<sequence length="212" mass="23121">MSENIWVSIADGNVDRVKELISADVQYANIQDDNGYSPLHAASSYNNLELIDFILQNGGNVNILDNDGDSPLHVCESVECAIHLIKNGADYKILNKDGFNAIQAIGINDQIEVAKGVCDYLGLKLELPGETGSELDSINGKGGDDDDDEGLDPDELDEYLNSESLDTIFAQIMQDAGGDGSIDENELKSLVLDYIKKEKFKHLGNSEDQPQQ</sequence>
<organism evidence="5 7">
    <name type="scientific">Zancudomyces culisetae</name>
    <name type="common">Gut fungus</name>
    <name type="synonym">Smittium culisetae</name>
    <dbReference type="NCBI Taxonomy" id="1213189"/>
    <lineage>
        <taxon>Eukaryota</taxon>
        <taxon>Fungi</taxon>
        <taxon>Fungi incertae sedis</taxon>
        <taxon>Zoopagomycota</taxon>
        <taxon>Kickxellomycotina</taxon>
        <taxon>Harpellomycetes</taxon>
        <taxon>Harpellales</taxon>
        <taxon>Legeriomycetaceae</taxon>
        <taxon>Zancudomyces</taxon>
    </lineage>
</organism>
<evidence type="ECO:0000256" key="3">
    <source>
        <dbReference type="PROSITE-ProRule" id="PRU00023"/>
    </source>
</evidence>
<evidence type="ECO:0000256" key="1">
    <source>
        <dbReference type="ARBA" id="ARBA00022737"/>
    </source>
</evidence>
<dbReference type="EMBL" id="LSSK01000753">
    <property type="protein sequence ID" value="OMH82047.1"/>
    <property type="molecule type" value="Genomic_DNA"/>
</dbReference>
<keyword evidence="2 3" id="KW-0040">ANK repeat</keyword>
<feature type="repeat" description="ANK" evidence="3">
    <location>
        <begin position="34"/>
        <end position="66"/>
    </location>
</feature>
<dbReference type="Pfam" id="PF12796">
    <property type="entry name" value="Ank_2"/>
    <property type="match status" value="1"/>
</dbReference>
<dbReference type="SMART" id="SM00248">
    <property type="entry name" value="ANK"/>
    <property type="match status" value="2"/>
</dbReference>
<dbReference type="Proteomes" id="UP000188320">
    <property type="component" value="Unassembled WGS sequence"/>
</dbReference>
<keyword evidence="7" id="KW-1185">Reference proteome</keyword>
<dbReference type="InterPro" id="IPR002110">
    <property type="entry name" value="Ankyrin_rpt"/>
</dbReference>
<dbReference type="PROSITE" id="PS50088">
    <property type="entry name" value="ANK_REPEAT"/>
    <property type="match status" value="1"/>
</dbReference>
<evidence type="ECO:0000313" key="7">
    <source>
        <dbReference type="Proteomes" id="UP000188320"/>
    </source>
</evidence>
<feature type="compositionally biased region" description="Acidic residues" evidence="4">
    <location>
        <begin position="144"/>
        <end position="154"/>
    </location>
</feature>
<keyword evidence="1" id="KW-0677">Repeat</keyword>
<evidence type="ECO:0000256" key="4">
    <source>
        <dbReference type="SAM" id="MobiDB-lite"/>
    </source>
</evidence>
<comment type="caution">
    <text evidence="5">The sequence shown here is derived from an EMBL/GenBank/DDBJ whole genome shotgun (WGS) entry which is preliminary data.</text>
</comment>
<evidence type="ECO:0000313" key="5">
    <source>
        <dbReference type="EMBL" id="OMH81465.1"/>
    </source>
</evidence>